<evidence type="ECO:0000256" key="1">
    <source>
        <dbReference type="ARBA" id="ARBA00008791"/>
    </source>
</evidence>
<keyword evidence="4" id="KW-1185">Reference proteome</keyword>
<comment type="caution">
    <text evidence="3">The sequence shown here is derived from an EMBL/GenBank/DDBJ whole genome shotgun (WGS) entry which is preliminary data.</text>
</comment>
<feature type="domain" description="UspA" evidence="2">
    <location>
        <begin position="3"/>
        <end position="132"/>
    </location>
</feature>
<feature type="domain" description="UspA" evidence="2">
    <location>
        <begin position="152"/>
        <end position="278"/>
    </location>
</feature>
<sequence length="278" mass="29308">MTYNRVLVLIRDEATAVEDAEFGIALAEQLDAAVHHLRVVETQSSRLSLGSDSPAVTTEQAVPPEVKELVAETAVDSETHTIEGPIPEQVQRYATEQAIDLIVIGSQTNDGAFDSLVDSVVQAGDIPVLAVPDGARQFQCGQLVVPNLAGVPSEAATEHAVEVAGTHGMTVNVVTVIDLQRAAGPFNAGGVTEEFIEHKERELRSAVEDAVDLDSELTFETRTASGRPAEVVSEYVADAGVDALVVGHDGAPPLVGRLRTTGAGRIRRTIDVPALVVP</sequence>
<accession>A0AAE4EUW2</accession>
<name>A0AAE4EUW2_9EURY</name>
<dbReference type="Proteomes" id="UP001253439">
    <property type="component" value="Unassembled WGS sequence"/>
</dbReference>
<dbReference type="RefSeq" id="WP_310895251.1">
    <property type="nucleotide sequence ID" value="NZ_JAMQOM010000002.1"/>
</dbReference>
<evidence type="ECO:0000313" key="4">
    <source>
        <dbReference type="Proteomes" id="UP001253439"/>
    </source>
</evidence>
<comment type="similarity">
    <text evidence="1">Belongs to the universal stress protein A family.</text>
</comment>
<dbReference type="InterPro" id="IPR006016">
    <property type="entry name" value="UspA"/>
</dbReference>
<dbReference type="PANTHER" id="PTHR46268">
    <property type="entry name" value="STRESS RESPONSE PROTEIN NHAX"/>
    <property type="match status" value="1"/>
</dbReference>
<evidence type="ECO:0000259" key="2">
    <source>
        <dbReference type="Pfam" id="PF00582"/>
    </source>
</evidence>
<dbReference type="AlphaFoldDB" id="A0AAE4EUW2"/>
<proteinExistence type="inferred from homology"/>
<dbReference type="PANTHER" id="PTHR46268:SF6">
    <property type="entry name" value="UNIVERSAL STRESS PROTEIN UP12"/>
    <property type="match status" value="1"/>
</dbReference>
<dbReference type="CDD" id="cd00293">
    <property type="entry name" value="USP-like"/>
    <property type="match status" value="2"/>
</dbReference>
<organism evidence="3 4">
    <name type="scientific">Haloarcula terrestris</name>
    <dbReference type="NCBI Taxonomy" id="2950533"/>
    <lineage>
        <taxon>Archaea</taxon>
        <taxon>Methanobacteriati</taxon>
        <taxon>Methanobacteriota</taxon>
        <taxon>Stenosarchaea group</taxon>
        <taxon>Halobacteria</taxon>
        <taxon>Halobacteriales</taxon>
        <taxon>Haloarculaceae</taxon>
        <taxon>Haloarcula</taxon>
    </lineage>
</organism>
<dbReference type="Pfam" id="PF00582">
    <property type="entry name" value="Usp"/>
    <property type="match status" value="2"/>
</dbReference>
<evidence type="ECO:0000313" key="3">
    <source>
        <dbReference type="EMBL" id="MDS0220571.1"/>
    </source>
</evidence>
<protein>
    <submittedName>
        <fullName evidence="3">Universal stress protein</fullName>
    </submittedName>
</protein>
<dbReference type="SUPFAM" id="SSF52402">
    <property type="entry name" value="Adenine nucleotide alpha hydrolases-like"/>
    <property type="match status" value="2"/>
</dbReference>
<dbReference type="EMBL" id="JAMQOM010000002">
    <property type="protein sequence ID" value="MDS0220571.1"/>
    <property type="molecule type" value="Genomic_DNA"/>
</dbReference>
<dbReference type="Gene3D" id="3.40.50.620">
    <property type="entry name" value="HUPs"/>
    <property type="match status" value="2"/>
</dbReference>
<dbReference type="InterPro" id="IPR014729">
    <property type="entry name" value="Rossmann-like_a/b/a_fold"/>
</dbReference>
<gene>
    <name evidence="3" type="ORF">NDI54_04305</name>
</gene>
<reference evidence="3 4" key="1">
    <citation type="submission" date="2022-06" db="EMBL/GenBank/DDBJ databases">
        <title>Haloarcula sp. a new haloarchaeum isolate from saline soil.</title>
        <authorList>
            <person name="Strakova D."/>
            <person name="Galisteo C."/>
            <person name="Sanchez-Porro C."/>
            <person name="Ventosa A."/>
        </authorList>
    </citation>
    <scope>NUCLEOTIDE SEQUENCE [LARGE SCALE GENOMIC DNA]</scope>
    <source>
        <strain evidence="3 4">S1AR25-5A</strain>
    </source>
</reference>